<comment type="similarity">
    <text evidence="1">Belongs to the SNAPIN family.</text>
</comment>
<dbReference type="PANTHER" id="PTHR31305">
    <property type="entry name" value="SNARE-ASSOCIATED PROTEIN SNAPIN"/>
    <property type="match status" value="1"/>
</dbReference>
<dbReference type="Proteomes" id="UP000541444">
    <property type="component" value="Unassembled WGS sequence"/>
</dbReference>
<keyword evidence="2" id="KW-0175">Coiled coil</keyword>
<evidence type="ECO:0000313" key="6">
    <source>
        <dbReference type="Proteomes" id="UP000541444"/>
    </source>
</evidence>
<dbReference type="AlphaFoldDB" id="A0A7J7N789"/>
<reference evidence="5 6" key="1">
    <citation type="journal article" date="2020" name="IScience">
        <title>Genome Sequencing of the Endangered Kingdonia uniflora (Circaeasteraceae, Ranunculales) Reveals Potential Mechanisms of Evolutionary Specialization.</title>
        <authorList>
            <person name="Sun Y."/>
            <person name="Deng T."/>
            <person name="Zhang A."/>
            <person name="Moore M.J."/>
            <person name="Landis J.B."/>
            <person name="Lin N."/>
            <person name="Zhang H."/>
            <person name="Zhang X."/>
            <person name="Huang J."/>
            <person name="Zhang X."/>
            <person name="Sun H."/>
            <person name="Wang H."/>
        </authorList>
    </citation>
    <scope>NUCLEOTIDE SEQUENCE [LARGE SCALE GENOMIC DNA]</scope>
    <source>
        <strain evidence="5">TB1705</strain>
        <tissue evidence="5">Leaf</tissue>
    </source>
</reference>
<dbReference type="PANTHER" id="PTHR31305:SF2">
    <property type="entry name" value="SNARE-ASSOCIATED PROTEIN SNAPIN"/>
    <property type="match status" value="1"/>
</dbReference>
<dbReference type="GO" id="GO:0006886">
    <property type="term" value="P:intracellular protein transport"/>
    <property type="evidence" value="ECO:0007669"/>
    <property type="project" value="InterPro"/>
</dbReference>
<name>A0A7J7N789_9MAGN</name>
<dbReference type="GO" id="GO:0032418">
    <property type="term" value="P:lysosome localization"/>
    <property type="evidence" value="ECO:0007669"/>
    <property type="project" value="TreeGrafter"/>
</dbReference>
<keyword evidence="6" id="KW-1185">Reference proteome</keyword>
<evidence type="ECO:0000313" key="5">
    <source>
        <dbReference type="EMBL" id="KAF6162768.1"/>
    </source>
</evidence>
<feature type="region of interest" description="Disordered" evidence="4">
    <location>
        <begin position="1"/>
        <end position="27"/>
    </location>
</feature>
<dbReference type="GO" id="GO:0007040">
    <property type="term" value="P:lysosome organization"/>
    <property type="evidence" value="ECO:0007669"/>
    <property type="project" value="TreeGrafter"/>
</dbReference>
<dbReference type="InterPro" id="IPR017246">
    <property type="entry name" value="Snapin"/>
</dbReference>
<organism evidence="5 6">
    <name type="scientific">Kingdonia uniflora</name>
    <dbReference type="NCBI Taxonomy" id="39325"/>
    <lineage>
        <taxon>Eukaryota</taxon>
        <taxon>Viridiplantae</taxon>
        <taxon>Streptophyta</taxon>
        <taxon>Embryophyta</taxon>
        <taxon>Tracheophyta</taxon>
        <taxon>Spermatophyta</taxon>
        <taxon>Magnoliopsida</taxon>
        <taxon>Ranunculales</taxon>
        <taxon>Circaeasteraceae</taxon>
        <taxon>Kingdonia</taxon>
    </lineage>
</organism>
<dbReference type="InterPro" id="IPR028119">
    <property type="entry name" value="Snapin/Pallidin/Snn1"/>
</dbReference>
<evidence type="ECO:0000256" key="4">
    <source>
        <dbReference type="SAM" id="MobiDB-lite"/>
    </source>
</evidence>
<proteinExistence type="inferred from homology"/>
<dbReference type="EMBL" id="JACGCM010001011">
    <property type="protein sequence ID" value="KAF6162768.1"/>
    <property type="molecule type" value="Genomic_DNA"/>
</dbReference>
<comment type="caution">
    <text evidence="5">The sequence shown here is derived from an EMBL/GenBank/DDBJ whole genome shotgun (WGS) entry which is preliminary data.</text>
</comment>
<gene>
    <name evidence="5" type="ORF">GIB67_029037</name>
</gene>
<evidence type="ECO:0000256" key="1">
    <source>
        <dbReference type="ARBA" id="ARBA00006111"/>
    </source>
</evidence>
<sequence>MFCETPQSLEESKPSEQNQDPSSNPIEPSLDQTNCNALANGISSILGAVTNNFDAKAENAVRSQDQVSFALDRLTKELDQLLEDAPLPFIMQHAAKISRVRKRVLSLNSLLKSVQRRLDNIDHMVSAGLSHGSTSVADCVAKVENTATKLDKCPIERNPPGLPSLQE</sequence>
<protein>
    <recommendedName>
        <fullName evidence="3">Biogenesis of lysosome-related organelles complex 1 subunit 7</fullName>
    </recommendedName>
</protein>
<dbReference type="GO" id="GO:0008333">
    <property type="term" value="P:endosome to lysosome transport"/>
    <property type="evidence" value="ECO:0007669"/>
    <property type="project" value="TreeGrafter"/>
</dbReference>
<evidence type="ECO:0000256" key="3">
    <source>
        <dbReference type="ARBA" id="ARBA00033330"/>
    </source>
</evidence>
<dbReference type="GO" id="GO:0031083">
    <property type="term" value="C:BLOC-1 complex"/>
    <property type="evidence" value="ECO:0007669"/>
    <property type="project" value="InterPro"/>
</dbReference>
<dbReference type="Pfam" id="PF14712">
    <property type="entry name" value="Snapin_Pallidin"/>
    <property type="match status" value="1"/>
</dbReference>
<dbReference type="GO" id="GO:0000149">
    <property type="term" value="F:SNARE binding"/>
    <property type="evidence" value="ECO:0007669"/>
    <property type="project" value="TreeGrafter"/>
</dbReference>
<dbReference type="GO" id="GO:0099078">
    <property type="term" value="C:BORC complex"/>
    <property type="evidence" value="ECO:0007669"/>
    <property type="project" value="TreeGrafter"/>
</dbReference>
<evidence type="ECO:0000256" key="2">
    <source>
        <dbReference type="ARBA" id="ARBA00023054"/>
    </source>
</evidence>
<dbReference type="OrthoDB" id="5399166at2759"/>
<accession>A0A7J7N789</accession>